<dbReference type="Proteomes" id="UP000092154">
    <property type="component" value="Unassembled WGS sequence"/>
</dbReference>
<name>A0A1B7MMI7_9AGAM</name>
<evidence type="ECO:0000313" key="2">
    <source>
        <dbReference type="Proteomes" id="UP000092154"/>
    </source>
</evidence>
<evidence type="ECO:0000313" key="1">
    <source>
        <dbReference type="EMBL" id="OAX33814.1"/>
    </source>
</evidence>
<proteinExistence type="predicted"/>
<dbReference type="InParanoid" id="A0A1B7MMI7"/>
<dbReference type="EMBL" id="KV448702">
    <property type="protein sequence ID" value="OAX33814.1"/>
    <property type="molecule type" value="Genomic_DNA"/>
</dbReference>
<accession>A0A1B7MMI7</accession>
<dbReference type="OrthoDB" id="10361833at2759"/>
<organism evidence="1 2">
    <name type="scientific">Rhizopogon vinicolor AM-OR11-026</name>
    <dbReference type="NCBI Taxonomy" id="1314800"/>
    <lineage>
        <taxon>Eukaryota</taxon>
        <taxon>Fungi</taxon>
        <taxon>Dikarya</taxon>
        <taxon>Basidiomycota</taxon>
        <taxon>Agaricomycotina</taxon>
        <taxon>Agaricomycetes</taxon>
        <taxon>Agaricomycetidae</taxon>
        <taxon>Boletales</taxon>
        <taxon>Suillineae</taxon>
        <taxon>Rhizopogonaceae</taxon>
        <taxon>Rhizopogon</taxon>
    </lineage>
</organism>
<reference evidence="1 2" key="1">
    <citation type="submission" date="2016-06" db="EMBL/GenBank/DDBJ databases">
        <title>Comparative genomics of the ectomycorrhizal sister species Rhizopogon vinicolor and Rhizopogon vesiculosus (Basidiomycota: Boletales) reveals a divergence of the mating type B locus.</title>
        <authorList>
            <consortium name="DOE Joint Genome Institute"/>
            <person name="Mujic A.B."/>
            <person name="Kuo A."/>
            <person name="Tritt A."/>
            <person name="Lipzen A."/>
            <person name="Chen C."/>
            <person name="Johnson J."/>
            <person name="Sharma A."/>
            <person name="Barry K."/>
            <person name="Grigoriev I.V."/>
            <person name="Spatafora J.W."/>
        </authorList>
    </citation>
    <scope>NUCLEOTIDE SEQUENCE [LARGE SCALE GENOMIC DNA]</scope>
    <source>
        <strain evidence="1 2">AM-OR11-026</strain>
    </source>
</reference>
<sequence length="92" mass="10306">MHKLSVVRDLNSILFMVPSPFAFIDATHAADYTLFLSLTIDVTSHYPSQVSTQIQAGCALRLHACAGGGVEYPVGNRRVMFTRRQLDLWHML</sequence>
<gene>
    <name evidence="1" type="ORF">K503DRAFT_775200</name>
</gene>
<protein>
    <submittedName>
        <fullName evidence="1">Uncharacterized protein</fullName>
    </submittedName>
</protein>
<dbReference type="AlphaFoldDB" id="A0A1B7MMI7"/>
<keyword evidence="2" id="KW-1185">Reference proteome</keyword>